<keyword evidence="1" id="KW-0812">Transmembrane</keyword>
<evidence type="ECO:0000313" key="3">
    <source>
        <dbReference type="Proteomes" id="UP000777482"/>
    </source>
</evidence>
<accession>A0A9P6VV19</accession>
<organism evidence="2 3">
    <name type="scientific">Rhodotorula mucilaginosa</name>
    <name type="common">Yeast</name>
    <name type="synonym">Rhodotorula rubra</name>
    <dbReference type="NCBI Taxonomy" id="5537"/>
    <lineage>
        <taxon>Eukaryota</taxon>
        <taxon>Fungi</taxon>
        <taxon>Dikarya</taxon>
        <taxon>Basidiomycota</taxon>
        <taxon>Pucciniomycotina</taxon>
        <taxon>Microbotryomycetes</taxon>
        <taxon>Sporidiobolales</taxon>
        <taxon>Sporidiobolaceae</taxon>
        <taxon>Rhodotorula</taxon>
    </lineage>
</organism>
<dbReference type="EMBL" id="PUHQ01000109">
    <property type="protein sequence ID" value="KAG0655854.1"/>
    <property type="molecule type" value="Genomic_DNA"/>
</dbReference>
<proteinExistence type="predicted"/>
<keyword evidence="1" id="KW-0472">Membrane</keyword>
<comment type="caution">
    <text evidence="2">The sequence shown here is derived from an EMBL/GenBank/DDBJ whole genome shotgun (WGS) entry which is preliminary data.</text>
</comment>
<keyword evidence="1" id="KW-1133">Transmembrane helix</keyword>
<evidence type="ECO:0000256" key="1">
    <source>
        <dbReference type="SAM" id="Phobius"/>
    </source>
</evidence>
<gene>
    <name evidence="2" type="ORF">C6P46_000559</name>
</gene>
<protein>
    <submittedName>
        <fullName evidence="2">Uncharacterized protein</fullName>
    </submittedName>
</protein>
<dbReference type="AlphaFoldDB" id="A0A9P6VV19"/>
<name>A0A9P6VV19_RHOMI</name>
<reference evidence="2 3" key="1">
    <citation type="submission" date="2020-11" db="EMBL/GenBank/DDBJ databases">
        <title>Kefir isolates.</title>
        <authorList>
            <person name="Marcisauskas S."/>
            <person name="Kim Y."/>
            <person name="Blasche S."/>
        </authorList>
    </citation>
    <scope>NUCLEOTIDE SEQUENCE [LARGE SCALE GENOMIC DNA]</scope>
    <source>
        <strain evidence="2 3">KR</strain>
    </source>
</reference>
<evidence type="ECO:0000313" key="2">
    <source>
        <dbReference type="EMBL" id="KAG0655854.1"/>
    </source>
</evidence>
<sequence length="61" mass="6557">MLLDHKALPPTLGRSTGFPASALLWGRMLLFAATPPPCCALLFILHNIAPLFPLDPGRCDS</sequence>
<keyword evidence="3" id="KW-1185">Reference proteome</keyword>
<feature type="transmembrane region" description="Helical" evidence="1">
    <location>
        <begin position="24"/>
        <end position="45"/>
    </location>
</feature>
<dbReference type="Proteomes" id="UP000777482">
    <property type="component" value="Unassembled WGS sequence"/>
</dbReference>